<comment type="similarity">
    <text evidence="4">Belongs to the ELP5 family.</text>
</comment>
<comment type="pathway">
    <text evidence="3">tRNA modification; 5-methoxycarbonylmethyl-2-thiouridine-tRNA biosynthesis.</text>
</comment>
<dbReference type="PANTHER" id="PTHR15641:SF1">
    <property type="entry name" value="ELONGATOR COMPLEX PROTEIN 5"/>
    <property type="match status" value="1"/>
</dbReference>
<dbReference type="InterPro" id="IPR027417">
    <property type="entry name" value="P-loop_NTPase"/>
</dbReference>
<dbReference type="GO" id="GO:0033588">
    <property type="term" value="C:elongator holoenzyme complex"/>
    <property type="evidence" value="ECO:0007669"/>
    <property type="project" value="InterPro"/>
</dbReference>
<dbReference type="AlphaFoldDB" id="A0A9P6GAA4"/>
<sequence length="457" mass="50635">MSLDFSTGPNDPLYDDFGRHLANMSFSAALAHPTFIQDFEAATGATPLPRWICELYAYITKAKKPESRLRQRPKSKDRSVDAANWIKHTNSSQSKGGVRKRKSEIASPRVRKSKYAMPRPINAVQYQRHAIQLMSSVLNTRANASPFTLVLDDLNQRAIPFLQQLVVRALSRNINVVVVSFEGTRFHPAVRNVSAWGNRTAATILADIEKALSDRKESLVIVDSMYDALATKNIDTAALFNLVVMKYASNLVGVYHGDVLPEPSASGADAYAPPPLELLKFMATSIITCRSLAHVLAAKAARERSLAEPTFGMQTGAEGIVQCLHANDQRGIVLEAEFRRKSGRPESETYFLRPVRGSDFHQPIGPQQHYGTLKQELVVLLEQHPAFANKNVVGMVAAADNEMETSFNLGLTDKQKTAREGVVLPYFDAQKQEGGEGGRILYDMGEEDDFDEEEDEI</sequence>
<evidence type="ECO:0000256" key="3">
    <source>
        <dbReference type="ARBA" id="ARBA00005043"/>
    </source>
</evidence>
<dbReference type="PANTHER" id="PTHR15641">
    <property type="entry name" value="ELONGATOR COMPLEX PROTEIN 5"/>
    <property type="match status" value="1"/>
</dbReference>
<dbReference type="GO" id="GO:0000049">
    <property type="term" value="F:tRNA binding"/>
    <property type="evidence" value="ECO:0007669"/>
    <property type="project" value="TreeGrafter"/>
</dbReference>
<dbReference type="GO" id="GO:0005634">
    <property type="term" value="C:nucleus"/>
    <property type="evidence" value="ECO:0007669"/>
    <property type="project" value="UniProtKB-SubCell"/>
</dbReference>
<evidence type="ECO:0000256" key="9">
    <source>
        <dbReference type="SAM" id="MobiDB-lite"/>
    </source>
</evidence>
<evidence type="ECO:0000256" key="6">
    <source>
        <dbReference type="ARBA" id="ARBA00022490"/>
    </source>
</evidence>
<dbReference type="CDD" id="cd19496">
    <property type="entry name" value="Elp5"/>
    <property type="match status" value="1"/>
</dbReference>
<keyword evidence="7" id="KW-0819">tRNA processing</keyword>
<feature type="compositionally biased region" description="Basic and acidic residues" evidence="9">
    <location>
        <begin position="66"/>
        <end position="80"/>
    </location>
</feature>
<protein>
    <recommendedName>
        <fullName evidence="5">Elongator complex protein 5</fullName>
    </recommendedName>
</protein>
<dbReference type="EMBL" id="WJXW01000011">
    <property type="protein sequence ID" value="KAF9732051.1"/>
    <property type="molecule type" value="Genomic_DNA"/>
</dbReference>
<evidence type="ECO:0000256" key="5">
    <source>
        <dbReference type="ARBA" id="ARBA00020264"/>
    </source>
</evidence>
<reference evidence="10" key="1">
    <citation type="journal article" date="2020" name="Mol. Plant Microbe Interact.">
        <title>Genome Sequence of the Biocontrol Agent Coniothyrium minitans strain Conio (IMI 134523).</title>
        <authorList>
            <person name="Patel D."/>
            <person name="Shittu T.A."/>
            <person name="Baroncelli R."/>
            <person name="Muthumeenakshi S."/>
            <person name="Osborne T.H."/>
            <person name="Janganan T.K."/>
            <person name="Sreenivasaprasad S."/>
        </authorList>
    </citation>
    <scope>NUCLEOTIDE SEQUENCE</scope>
    <source>
        <strain evidence="10">Conio</strain>
    </source>
</reference>
<evidence type="ECO:0000256" key="7">
    <source>
        <dbReference type="ARBA" id="ARBA00022694"/>
    </source>
</evidence>
<evidence type="ECO:0000313" key="10">
    <source>
        <dbReference type="EMBL" id="KAF9732051.1"/>
    </source>
</evidence>
<organism evidence="10 11">
    <name type="scientific">Paraphaeosphaeria minitans</name>
    <dbReference type="NCBI Taxonomy" id="565426"/>
    <lineage>
        <taxon>Eukaryota</taxon>
        <taxon>Fungi</taxon>
        <taxon>Dikarya</taxon>
        <taxon>Ascomycota</taxon>
        <taxon>Pezizomycotina</taxon>
        <taxon>Dothideomycetes</taxon>
        <taxon>Pleosporomycetidae</taxon>
        <taxon>Pleosporales</taxon>
        <taxon>Massarineae</taxon>
        <taxon>Didymosphaeriaceae</taxon>
        <taxon>Paraphaeosphaeria</taxon>
    </lineage>
</organism>
<evidence type="ECO:0000256" key="1">
    <source>
        <dbReference type="ARBA" id="ARBA00004123"/>
    </source>
</evidence>
<proteinExistence type="inferred from homology"/>
<dbReference type="GO" id="GO:0002098">
    <property type="term" value="P:tRNA wobble uridine modification"/>
    <property type="evidence" value="ECO:0007669"/>
    <property type="project" value="InterPro"/>
</dbReference>
<dbReference type="OrthoDB" id="166907at2759"/>
<feature type="region of interest" description="Disordered" evidence="9">
    <location>
        <begin position="66"/>
        <end position="111"/>
    </location>
</feature>
<comment type="subcellular location">
    <subcellularLocation>
        <location evidence="2">Cytoplasm</location>
    </subcellularLocation>
    <subcellularLocation>
        <location evidence="1">Nucleus</location>
    </subcellularLocation>
</comment>
<evidence type="ECO:0000256" key="2">
    <source>
        <dbReference type="ARBA" id="ARBA00004496"/>
    </source>
</evidence>
<gene>
    <name evidence="10" type="ORF">PMIN01_09980</name>
</gene>
<dbReference type="Proteomes" id="UP000756921">
    <property type="component" value="Unassembled WGS sequence"/>
</dbReference>
<feature type="region of interest" description="Disordered" evidence="9">
    <location>
        <begin position="435"/>
        <end position="457"/>
    </location>
</feature>
<dbReference type="Pfam" id="PF10483">
    <property type="entry name" value="Elong_Iki1"/>
    <property type="match status" value="1"/>
</dbReference>
<evidence type="ECO:0000256" key="8">
    <source>
        <dbReference type="ARBA" id="ARBA00023242"/>
    </source>
</evidence>
<keyword evidence="8" id="KW-0539">Nucleus</keyword>
<dbReference type="InterPro" id="IPR019519">
    <property type="entry name" value="Elp5"/>
</dbReference>
<name>A0A9P6GAA4_9PLEO</name>
<evidence type="ECO:0000256" key="4">
    <source>
        <dbReference type="ARBA" id="ARBA00009567"/>
    </source>
</evidence>
<keyword evidence="11" id="KW-1185">Reference proteome</keyword>
<comment type="caution">
    <text evidence="10">The sequence shown here is derived from an EMBL/GenBank/DDBJ whole genome shotgun (WGS) entry which is preliminary data.</text>
</comment>
<dbReference type="GO" id="GO:0005829">
    <property type="term" value="C:cytosol"/>
    <property type="evidence" value="ECO:0007669"/>
    <property type="project" value="TreeGrafter"/>
</dbReference>
<dbReference type="Gene3D" id="3.40.50.300">
    <property type="entry name" value="P-loop containing nucleotide triphosphate hydrolases"/>
    <property type="match status" value="1"/>
</dbReference>
<evidence type="ECO:0000313" key="11">
    <source>
        <dbReference type="Proteomes" id="UP000756921"/>
    </source>
</evidence>
<feature type="compositionally biased region" description="Acidic residues" evidence="9">
    <location>
        <begin position="444"/>
        <end position="457"/>
    </location>
</feature>
<accession>A0A9P6GAA4</accession>
<keyword evidence="6" id="KW-0963">Cytoplasm</keyword>